<evidence type="ECO:0000256" key="3">
    <source>
        <dbReference type="ARBA" id="ARBA00023125"/>
    </source>
</evidence>
<dbReference type="InterPro" id="IPR032198">
    <property type="entry name" value="E2F_CC-MB"/>
</dbReference>
<feature type="region of interest" description="Disordered" evidence="7">
    <location>
        <begin position="475"/>
        <end position="524"/>
    </location>
</feature>
<keyword evidence="2 5" id="KW-0805">Transcription regulation</keyword>
<dbReference type="GeneID" id="27689109"/>
<proteinExistence type="inferred from homology"/>
<reference evidence="9 10" key="1">
    <citation type="submission" date="2009-08" db="EMBL/GenBank/DDBJ databases">
        <title>The Genome Sequence of Spizellomyces punctatus strain DAOM BR117.</title>
        <authorList>
            <consortium name="The Broad Institute Genome Sequencing Platform"/>
            <person name="Russ C."/>
            <person name="Cuomo C."/>
            <person name="Shea T."/>
            <person name="Young S.K."/>
            <person name="Zeng Q."/>
            <person name="Koehrsen M."/>
            <person name="Haas B."/>
            <person name="Borodovsky M."/>
            <person name="Guigo R."/>
            <person name="Alvarado L."/>
            <person name="Berlin A."/>
            <person name="Bochicchio J."/>
            <person name="Borenstein D."/>
            <person name="Chapman S."/>
            <person name="Chen Z."/>
            <person name="Engels R."/>
            <person name="Freedman E."/>
            <person name="Gellesch M."/>
            <person name="Goldberg J."/>
            <person name="Griggs A."/>
            <person name="Gujja S."/>
            <person name="Heiman D."/>
            <person name="Hepburn T."/>
            <person name="Howarth C."/>
            <person name="Jen D."/>
            <person name="Larson L."/>
            <person name="Lewis B."/>
            <person name="Mehta T."/>
            <person name="Park D."/>
            <person name="Pearson M."/>
            <person name="Roberts A."/>
            <person name="Saif S."/>
            <person name="Shenoy N."/>
            <person name="Sisk P."/>
            <person name="Stolte C."/>
            <person name="Sykes S."/>
            <person name="Thomson T."/>
            <person name="Walk T."/>
            <person name="White J."/>
            <person name="Yandava C."/>
            <person name="Burger G."/>
            <person name="Gray M.W."/>
            <person name="Holland P.W.H."/>
            <person name="King N."/>
            <person name="Lang F.B.F."/>
            <person name="Roger A.J."/>
            <person name="Ruiz-Trillo I."/>
            <person name="Lander E."/>
            <person name="Nusbaum C."/>
        </authorList>
    </citation>
    <scope>NUCLEOTIDE SEQUENCE [LARGE SCALE GENOMIC DNA]</scope>
    <source>
        <strain evidence="9 10">DAOM BR117</strain>
    </source>
</reference>
<feature type="compositionally biased region" description="Basic and acidic residues" evidence="7">
    <location>
        <begin position="30"/>
        <end position="40"/>
    </location>
</feature>
<dbReference type="SUPFAM" id="SSF144074">
    <property type="entry name" value="E2F-DP heterodimerization region"/>
    <property type="match status" value="1"/>
</dbReference>
<evidence type="ECO:0000256" key="6">
    <source>
        <dbReference type="SAM" id="Coils"/>
    </source>
</evidence>
<evidence type="ECO:0000256" key="5">
    <source>
        <dbReference type="RuleBase" id="RU003796"/>
    </source>
</evidence>
<dbReference type="InterPro" id="IPR037241">
    <property type="entry name" value="E2F-DP_heterodim"/>
</dbReference>
<gene>
    <name evidence="9" type="ORF">SPPG_05755</name>
</gene>
<dbReference type="SUPFAM" id="SSF46785">
    <property type="entry name" value="Winged helix' DNA-binding domain"/>
    <property type="match status" value="1"/>
</dbReference>
<evidence type="ECO:0000259" key="8">
    <source>
        <dbReference type="SMART" id="SM01372"/>
    </source>
</evidence>
<dbReference type="STRING" id="645134.A0A0L0HB14"/>
<evidence type="ECO:0000256" key="2">
    <source>
        <dbReference type="ARBA" id="ARBA00023015"/>
    </source>
</evidence>
<organism evidence="9 10">
    <name type="scientific">Spizellomyces punctatus (strain DAOM BR117)</name>
    <dbReference type="NCBI Taxonomy" id="645134"/>
    <lineage>
        <taxon>Eukaryota</taxon>
        <taxon>Fungi</taxon>
        <taxon>Fungi incertae sedis</taxon>
        <taxon>Chytridiomycota</taxon>
        <taxon>Chytridiomycota incertae sedis</taxon>
        <taxon>Chytridiomycetes</taxon>
        <taxon>Spizellomycetales</taxon>
        <taxon>Spizellomycetaceae</taxon>
        <taxon>Spizellomyces</taxon>
    </lineage>
</organism>
<evidence type="ECO:0000313" key="9">
    <source>
        <dbReference type="EMBL" id="KNC98775.1"/>
    </source>
</evidence>
<name>A0A0L0HB14_SPIPD</name>
<dbReference type="PANTHER" id="PTHR12081">
    <property type="entry name" value="TRANSCRIPTION FACTOR E2F"/>
    <property type="match status" value="1"/>
</dbReference>
<dbReference type="PANTHER" id="PTHR12081:SF18">
    <property type="entry name" value="TRANSCRIPTION FACTOR E2F2-RELATED"/>
    <property type="match status" value="1"/>
</dbReference>
<dbReference type="InterPro" id="IPR015633">
    <property type="entry name" value="E2F"/>
</dbReference>
<dbReference type="EMBL" id="KQ257459">
    <property type="protein sequence ID" value="KNC98776.1"/>
    <property type="molecule type" value="Genomic_DNA"/>
</dbReference>
<evidence type="ECO:0000313" key="10">
    <source>
        <dbReference type="Proteomes" id="UP000053201"/>
    </source>
</evidence>
<keyword evidence="10" id="KW-1185">Reference proteome</keyword>
<dbReference type="eggNOG" id="KOG2577">
    <property type="taxonomic scope" value="Eukaryota"/>
</dbReference>
<keyword evidence="3 5" id="KW-0238">DNA-binding</keyword>
<keyword evidence="4 5" id="KW-0804">Transcription</keyword>
<feature type="compositionally biased region" description="Polar residues" evidence="7">
    <location>
        <begin position="412"/>
        <end position="421"/>
    </location>
</feature>
<dbReference type="FunFam" id="1.10.10.10:FF:000008">
    <property type="entry name" value="E2F transcription factor 1"/>
    <property type="match status" value="1"/>
</dbReference>
<feature type="compositionally biased region" description="Polar residues" evidence="7">
    <location>
        <begin position="483"/>
        <end position="524"/>
    </location>
</feature>
<dbReference type="Proteomes" id="UP000053201">
    <property type="component" value="Unassembled WGS sequence"/>
</dbReference>
<dbReference type="OrthoDB" id="1743261at2759"/>
<accession>A0A0L0HB14</accession>
<dbReference type="Gene3D" id="1.10.10.10">
    <property type="entry name" value="Winged helix-like DNA-binding domain superfamily/Winged helix DNA-binding domain"/>
    <property type="match status" value="1"/>
</dbReference>
<dbReference type="GO" id="GO:0000978">
    <property type="term" value="F:RNA polymerase II cis-regulatory region sequence-specific DNA binding"/>
    <property type="evidence" value="ECO:0007669"/>
    <property type="project" value="InterPro"/>
</dbReference>
<keyword evidence="6" id="KW-0175">Coiled coil</keyword>
<dbReference type="VEuPathDB" id="FungiDB:SPPG_05755"/>
<dbReference type="Pfam" id="PF16421">
    <property type="entry name" value="E2F_CC-MB"/>
    <property type="match status" value="1"/>
</dbReference>
<feature type="region of interest" description="Disordered" evidence="7">
    <location>
        <begin position="116"/>
        <end position="176"/>
    </location>
</feature>
<keyword evidence="5" id="KW-0539">Nucleus</keyword>
<protein>
    <recommendedName>
        <fullName evidence="8">E2F/DP family winged-helix DNA-binding domain-containing protein</fullName>
    </recommendedName>
</protein>
<feature type="domain" description="E2F/DP family winged-helix DNA-binding" evidence="8">
    <location>
        <begin position="176"/>
        <end position="241"/>
    </location>
</feature>
<dbReference type="Gene3D" id="6.10.250.540">
    <property type="match status" value="1"/>
</dbReference>
<dbReference type="InterPro" id="IPR003316">
    <property type="entry name" value="E2F_WHTH_DNA-bd_dom"/>
</dbReference>
<dbReference type="GO" id="GO:0090575">
    <property type="term" value="C:RNA polymerase II transcription regulator complex"/>
    <property type="evidence" value="ECO:0007669"/>
    <property type="project" value="TreeGrafter"/>
</dbReference>
<evidence type="ECO:0000256" key="1">
    <source>
        <dbReference type="ARBA" id="ARBA00010940"/>
    </source>
</evidence>
<dbReference type="InterPro" id="IPR036388">
    <property type="entry name" value="WH-like_DNA-bd_sf"/>
</dbReference>
<sequence length="613" mass="68037">MLPYEVTSSGYIPSSQPNQSPAYAGSHQHAAHDGQNKNRDLLDIQMPLGTGAGQYPVPSQSRPFLQQSHELSRYPQYMQYQGVESPRPQPPVLQPQQPYHMQQLYGRAPFAYHQHHVMGSKKQRGSPHIPSPRPTHQISPPAEKSSKTPKSGKKRSAPEGQPTAESPAADTPSVGRFDSSLGLLTKKFISVLRESRDGVLDLNQAAAQLNVQKRRIYDITNVLEGINLIEKTTKNHIRWKGDHMYLQDRNVEQRVATLRAENEALERQLENLRQMRQNVDNAHDTVMSKEHTRRLLYVSMQDIARIPKLQAKKLLALRVPPGSRLTIPQSEEEWQSHFDLHIRSDSGPIECIHLSEWKVKEEPERSNSLMQEGLPDVNNTTTLSSSYPAWDSSAGARHDFAAASKNLIAVSSPQESYSVRHTGSDAAVSAEGPSAPVTSSRSLQSQFTMDVGGYLADVYRKSASEVTLIPSTITNPLALPEGSGSNSTTRKFSIGGQKSSMTSSTAEISPTQGSQPRSSMTPARNNVGYGPAFRYTNVSEMHNLPTTQYPSDYERISQASIAATQSANPYRSWLTESDAHAKERYHSRRSTAMEEDWPPEWSSAGDASRRPEG</sequence>
<evidence type="ECO:0000256" key="7">
    <source>
        <dbReference type="SAM" id="MobiDB-lite"/>
    </source>
</evidence>
<dbReference type="SMART" id="SM01372">
    <property type="entry name" value="E2F_TDP"/>
    <property type="match status" value="1"/>
</dbReference>
<dbReference type="Pfam" id="PF02319">
    <property type="entry name" value="WHD_E2F_TDP"/>
    <property type="match status" value="1"/>
</dbReference>
<feature type="coiled-coil region" evidence="6">
    <location>
        <begin position="248"/>
        <end position="285"/>
    </location>
</feature>
<evidence type="ECO:0000256" key="4">
    <source>
        <dbReference type="ARBA" id="ARBA00023163"/>
    </source>
</evidence>
<dbReference type="GO" id="GO:0000981">
    <property type="term" value="F:DNA-binding transcription factor activity, RNA polymerase II-specific"/>
    <property type="evidence" value="ECO:0007669"/>
    <property type="project" value="TreeGrafter"/>
</dbReference>
<feature type="compositionally biased region" description="Basic residues" evidence="7">
    <location>
        <begin position="116"/>
        <end position="125"/>
    </location>
</feature>
<comment type="similarity">
    <text evidence="1 5">Belongs to the E2F/DP family.</text>
</comment>
<feature type="region of interest" description="Disordered" evidence="7">
    <location>
        <begin position="1"/>
        <end position="40"/>
    </location>
</feature>
<feature type="region of interest" description="Disordered" evidence="7">
    <location>
        <begin position="412"/>
        <end position="442"/>
    </location>
</feature>
<dbReference type="InterPro" id="IPR036390">
    <property type="entry name" value="WH_DNA-bd_sf"/>
</dbReference>
<dbReference type="GO" id="GO:0046983">
    <property type="term" value="F:protein dimerization activity"/>
    <property type="evidence" value="ECO:0007669"/>
    <property type="project" value="InterPro"/>
</dbReference>
<dbReference type="AlphaFoldDB" id="A0A0L0HB14"/>
<dbReference type="RefSeq" id="XP_016606815.1">
    <property type="nucleotide sequence ID" value="XM_016753964.1"/>
</dbReference>
<feature type="compositionally biased region" description="Polar residues" evidence="7">
    <location>
        <begin position="1"/>
        <end position="21"/>
    </location>
</feature>
<comment type="subcellular location">
    <subcellularLocation>
        <location evidence="5">Nucleus</location>
    </subcellularLocation>
</comment>
<feature type="region of interest" description="Disordered" evidence="7">
    <location>
        <begin position="576"/>
        <end position="613"/>
    </location>
</feature>
<dbReference type="RefSeq" id="XP_016606816.1">
    <property type="nucleotide sequence ID" value="XM_016753965.1"/>
</dbReference>
<dbReference type="EMBL" id="KQ257459">
    <property type="protein sequence ID" value="KNC98775.1"/>
    <property type="molecule type" value="Genomic_DNA"/>
</dbReference>